<feature type="coiled-coil region" evidence="1">
    <location>
        <begin position="370"/>
        <end position="418"/>
    </location>
</feature>
<dbReference type="AlphaFoldDB" id="A0A0C3BD62"/>
<evidence type="ECO:0000256" key="1">
    <source>
        <dbReference type="SAM" id="Coils"/>
    </source>
</evidence>
<dbReference type="Proteomes" id="UP000054097">
    <property type="component" value="Unassembled WGS sequence"/>
</dbReference>
<evidence type="ECO:0000313" key="3">
    <source>
        <dbReference type="EMBL" id="KIM29386.1"/>
    </source>
</evidence>
<proteinExistence type="predicted"/>
<name>A0A0C3BD62_SERVB</name>
<feature type="compositionally biased region" description="Basic and acidic residues" evidence="2">
    <location>
        <begin position="698"/>
        <end position="707"/>
    </location>
</feature>
<evidence type="ECO:0000256" key="2">
    <source>
        <dbReference type="SAM" id="MobiDB-lite"/>
    </source>
</evidence>
<sequence>MFSAAQGSTRPKPPSVLRRSANNPRTDNSNKASHSPPPPYQNTPPGDSLDSAGLPGIHRRNLSVCSVSSTANMDVSVTATAQLLGLELASRSPGGVVDEGVDAEEQREKDEAYVREKSREELERLLLKAEAVIRARERELGIAATVGKQLLETNLSLRQRHASILSKTSPLPPTLSPLVPSGTLSPADALTPPMSPITSYRTPGATGSSRHSRRMSTTPAQLAMLNSQNEELLAALTKIQDETSAADLEGKQKLRKLEKEIAGLRSELESSHQKNTELESKVVSVQVEQEHRRQRSNDSDATTKSSSKVVATEEANSSFQNFAPLSTTPVKRAFQKQAAEEKDAQSRPKLVAFPSSDQVESGPSAEYILLSRLLSKIEELENTNRQILARHRETDNRLRNATDKSDALQKVYATLEDEMENDRLHLDADDEYDEGHVGFSSPGNDETFLGNSQSESGRMQALGVSFELPEDTSFEHEPSLRDRGSPISSIHRIDSDFAPAMSASNSMRSRGSRKALSNRLFEKNFERSPPLGAPNVEESDDNHHDPEDDMDLREHPPRLPGAAFRAKSSLRPKPSTSSLGGAKRRLRPKASLDGRLYASSLGPHKGIRPAISYQGLREHKAKRDTVDSTSGRGDTLWNEIKALADDDFIAAQDDEDIEAIDRTIDSILHEHHGLAPPSSKSVHKNPSAKEDEGNDTAKPQDRKEQENRAVSAIREALDPRNAGKPLKDDEHILPVGSLEGSPGESFFLISRAVAARPTQWTGRQSPSLYQDAAARHRKRIEPEDETLLNARADTLYGGASGDAVGGRRAEALERLNEVAHSRTSPNPRARSNRDNRRRDGSPTNDRDAYGRGEGSGTVAKGGRRRRGDSVAQTGLGRTLLEIWIFLQASCS</sequence>
<dbReference type="OrthoDB" id="9451547at2759"/>
<keyword evidence="1" id="KW-0175">Coiled coil</keyword>
<gene>
    <name evidence="3" type="ORF">M408DRAFT_112460</name>
</gene>
<feature type="compositionally biased region" description="Polar residues" evidence="2">
    <location>
        <begin position="196"/>
        <end position="213"/>
    </location>
</feature>
<dbReference type="EMBL" id="KN824288">
    <property type="protein sequence ID" value="KIM29386.1"/>
    <property type="molecule type" value="Genomic_DNA"/>
</dbReference>
<dbReference type="STRING" id="933852.A0A0C3BD62"/>
<feature type="compositionally biased region" description="Basic and acidic residues" evidence="2">
    <location>
        <begin position="288"/>
        <end position="298"/>
    </location>
</feature>
<feature type="compositionally biased region" description="Basic and acidic residues" evidence="2">
    <location>
        <begin position="831"/>
        <end position="850"/>
    </location>
</feature>
<reference evidence="4" key="2">
    <citation type="submission" date="2015-01" db="EMBL/GenBank/DDBJ databases">
        <title>Evolutionary Origins and Diversification of the Mycorrhizal Mutualists.</title>
        <authorList>
            <consortium name="DOE Joint Genome Institute"/>
            <consortium name="Mycorrhizal Genomics Consortium"/>
            <person name="Kohler A."/>
            <person name="Kuo A."/>
            <person name="Nagy L.G."/>
            <person name="Floudas D."/>
            <person name="Copeland A."/>
            <person name="Barry K.W."/>
            <person name="Cichocki N."/>
            <person name="Veneault-Fourrey C."/>
            <person name="LaButti K."/>
            <person name="Lindquist E.A."/>
            <person name="Lipzen A."/>
            <person name="Lundell T."/>
            <person name="Morin E."/>
            <person name="Murat C."/>
            <person name="Riley R."/>
            <person name="Ohm R."/>
            <person name="Sun H."/>
            <person name="Tunlid A."/>
            <person name="Henrissat B."/>
            <person name="Grigoriev I.V."/>
            <person name="Hibbett D.S."/>
            <person name="Martin F."/>
        </authorList>
    </citation>
    <scope>NUCLEOTIDE SEQUENCE [LARGE SCALE GENOMIC DNA]</scope>
    <source>
        <strain evidence="4">MAFF 305830</strain>
    </source>
</reference>
<feature type="region of interest" description="Disordered" evidence="2">
    <location>
        <begin position="266"/>
        <end position="315"/>
    </location>
</feature>
<feature type="compositionally biased region" description="Basic and acidic residues" evidence="2">
    <location>
        <begin position="473"/>
        <end position="484"/>
    </location>
</feature>
<reference evidence="3 4" key="1">
    <citation type="submission" date="2014-04" db="EMBL/GenBank/DDBJ databases">
        <authorList>
            <consortium name="DOE Joint Genome Institute"/>
            <person name="Kuo A."/>
            <person name="Zuccaro A."/>
            <person name="Kohler A."/>
            <person name="Nagy L.G."/>
            <person name="Floudas D."/>
            <person name="Copeland A."/>
            <person name="Barry K.W."/>
            <person name="Cichocki N."/>
            <person name="Veneault-Fourrey C."/>
            <person name="LaButti K."/>
            <person name="Lindquist E.A."/>
            <person name="Lipzen A."/>
            <person name="Lundell T."/>
            <person name="Morin E."/>
            <person name="Murat C."/>
            <person name="Sun H."/>
            <person name="Tunlid A."/>
            <person name="Henrissat B."/>
            <person name="Grigoriev I.V."/>
            <person name="Hibbett D.S."/>
            <person name="Martin F."/>
            <person name="Nordberg H.P."/>
            <person name="Cantor M.N."/>
            <person name="Hua S.X."/>
        </authorList>
    </citation>
    <scope>NUCLEOTIDE SEQUENCE [LARGE SCALE GENOMIC DNA]</scope>
    <source>
        <strain evidence="3 4">MAFF 305830</strain>
    </source>
</reference>
<feature type="region of interest" description="Disordered" evidence="2">
    <location>
        <begin position="816"/>
        <end position="869"/>
    </location>
</feature>
<feature type="compositionally biased region" description="Polar residues" evidence="2">
    <location>
        <begin position="20"/>
        <end position="33"/>
    </location>
</feature>
<feature type="region of interest" description="Disordered" evidence="2">
    <location>
        <begin position="521"/>
        <end position="597"/>
    </location>
</feature>
<evidence type="ECO:0000313" key="4">
    <source>
        <dbReference type="Proteomes" id="UP000054097"/>
    </source>
</evidence>
<feature type="compositionally biased region" description="Basic and acidic residues" evidence="2">
    <location>
        <begin position="266"/>
        <end position="280"/>
    </location>
</feature>
<dbReference type="HOGENOM" id="CLU_324190_0_0_1"/>
<accession>A0A0C3BD62</accession>
<feature type="region of interest" description="Disordered" evidence="2">
    <location>
        <begin position="671"/>
        <end position="736"/>
    </location>
</feature>
<feature type="region of interest" description="Disordered" evidence="2">
    <location>
        <begin position="182"/>
        <end position="213"/>
    </location>
</feature>
<feature type="compositionally biased region" description="Polar residues" evidence="2">
    <location>
        <begin position="299"/>
        <end position="315"/>
    </location>
</feature>
<organism evidence="3 4">
    <name type="scientific">Serendipita vermifera MAFF 305830</name>
    <dbReference type="NCBI Taxonomy" id="933852"/>
    <lineage>
        <taxon>Eukaryota</taxon>
        <taxon>Fungi</taxon>
        <taxon>Dikarya</taxon>
        <taxon>Basidiomycota</taxon>
        <taxon>Agaricomycotina</taxon>
        <taxon>Agaricomycetes</taxon>
        <taxon>Sebacinales</taxon>
        <taxon>Serendipitaceae</taxon>
        <taxon>Serendipita</taxon>
    </lineage>
</organism>
<keyword evidence="4" id="KW-1185">Reference proteome</keyword>
<feature type="region of interest" description="Disordered" evidence="2">
    <location>
        <begin position="471"/>
        <end position="493"/>
    </location>
</feature>
<feature type="compositionally biased region" description="Basic and acidic residues" evidence="2">
    <location>
        <begin position="541"/>
        <end position="557"/>
    </location>
</feature>
<feature type="region of interest" description="Disordered" evidence="2">
    <location>
        <begin position="1"/>
        <end position="55"/>
    </location>
</feature>
<protein>
    <submittedName>
        <fullName evidence="3">Uncharacterized protein</fullName>
    </submittedName>
</protein>